<dbReference type="SUPFAM" id="SSF48097">
    <property type="entry name" value="Regulator of G-protein signaling, RGS"/>
    <property type="match status" value="1"/>
</dbReference>
<feature type="region of interest" description="Disordered" evidence="2">
    <location>
        <begin position="849"/>
        <end position="876"/>
    </location>
</feature>
<organism evidence="6">
    <name type="scientific">Ixodes ricinus</name>
    <name type="common">Common tick</name>
    <name type="synonym">Acarus ricinus</name>
    <dbReference type="NCBI Taxonomy" id="34613"/>
    <lineage>
        <taxon>Eukaryota</taxon>
        <taxon>Metazoa</taxon>
        <taxon>Ecdysozoa</taxon>
        <taxon>Arthropoda</taxon>
        <taxon>Chelicerata</taxon>
        <taxon>Arachnida</taxon>
        <taxon>Acari</taxon>
        <taxon>Parasitiformes</taxon>
        <taxon>Ixodida</taxon>
        <taxon>Ixodoidea</taxon>
        <taxon>Ixodidae</taxon>
        <taxon>Ixodinae</taxon>
        <taxon>Ixodes</taxon>
    </lineage>
</organism>
<feature type="non-terminal residue" evidence="6">
    <location>
        <position position="1"/>
    </location>
</feature>
<proteinExistence type="evidence at transcript level"/>
<dbReference type="SMART" id="SM00313">
    <property type="entry name" value="PXA"/>
    <property type="match status" value="1"/>
</dbReference>
<dbReference type="PROSITE" id="PS50132">
    <property type="entry name" value="RGS"/>
    <property type="match status" value="1"/>
</dbReference>
<accession>V5I2C3</accession>
<reference evidence="6" key="1">
    <citation type="journal article" date="2015" name="Sci. Rep.">
        <title>Tissue- and time-dependent transcription in Ixodes ricinus salivary glands and midguts when blood feeding on the vertebrate host.</title>
        <authorList>
            <person name="Kotsyfakis M."/>
            <person name="Schwarz A."/>
            <person name="Erhart J."/>
            <person name="Ribeiro J.M."/>
        </authorList>
    </citation>
    <scope>NUCLEOTIDE SEQUENCE</scope>
    <source>
        <tissue evidence="6">Salivary gland and midgut</tissue>
    </source>
</reference>
<dbReference type="PANTHER" id="PTHR22775:SF3">
    <property type="entry name" value="SORTING NEXIN-13"/>
    <property type="match status" value="1"/>
</dbReference>
<evidence type="ECO:0000259" key="5">
    <source>
        <dbReference type="PROSITE" id="PS51207"/>
    </source>
</evidence>
<comment type="similarity">
    <text evidence="1">Belongs to the sorting nexin family.</text>
</comment>
<dbReference type="InterPro" id="IPR044926">
    <property type="entry name" value="RGS_subdomain_2"/>
</dbReference>
<feature type="compositionally biased region" description="Low complexity" evidence="2">
    <location>
        <begin position="849"/>
        <end position="861"/>
    </location>
</feature>
<evidence type="ECO:0000313" key="6">
    <source>
        <dbReference type="EMBL" id="JAB83637.1"/>
    </source>
</evidence>
<dbReference type="InterPro" id="IPR016137">
    <property type="entry name" value="RGS"/>
</dbReference>
<dbReference type="SMART" id="SM00312">
    <property type="entry name" value="PX"/>
    <property type="match status" value="1"/>
</dbReference>
<dbReference type="InterPro" id="IPR001683">
    <property type="entry name" value="PX_dom"/>
</dbReference>
<dbReference type="GO" id="GO:0005769">
    <property type="term" value="C:early endosome"/>
    <property type="evidence" value="ECO:0007669"/>
    <property type="project" value="TreeGrafter"/>
</dbReference>
<protein>
    <submittedName>
        <fullName evidence="6">Putative sorting nexin-13</fullName>
    </submittedName>
</protein>
<dbReference type="InterPro" id="IPR036305">
    <property type="entry name" value="RGS_sf"/>
</dbReference>
<dbReference type="InterPro" id="IPR037437">
    <property type="entry name" value="SNX13_PX"/>
</dbReference>
<feature type="domain" description="RGS" evidence="3">
    <location>
        <begin position="284"/>
        <end position="418"/>
    </location>
</feature>
<dbReference type="InterPro" id="IPR036871">
    <property type="entry name" value="PX_dom_sf"/>
</dbReference>
<evidence type="ECO:0000259" key="4">
    <source>
        <dbReference type="PROSITE" id="PS50195"/>
    </source>
</evidence>
<feature type="domain" description="PX" evidence="4">
    <location>
        <begin position="485"/>
        <end position="606"/>
    </location>
</feature>
<dbReference type="InterPro" id="IPR013937">
    <property type="entry name" value="Sorting_nexin_C"/>
</dbReference>
<dbReference type="SMART" id="SM00315">
    <property type="entry name" value="RGS"/>
    <property type="match status" value="1"/>
</dbReference>
<dbReference type="CDD" id="cd08719">
    <property type="entry name" value="RGS_SNX13"/>
    <property type="match status" value="1"/>
</dbReference>
<dbReference type="Pfam" id="PF08628">
    <property type="entry name" value="Nexin_C"/>
    <property type="match status" value="1"/>
</dbReference>
<evidence type="ECO:0000256" key="2">
    <source>
        <dbReference type="SAM" id="MobiDB-lite"/>
    </source>
</evidence>
<dbReference type="PANTHER" id="PTHR22775">
    <property type="entry name" value="SORTING NEXIN"/>
    <property type="match status" value="1"/>
</dbReference>
<dbReference type="Pfam" id="PF00787">
    <property type="entry name" value="PX"/>
    <property type="match status" value="1"/>
</dbReference>
<feature type="domain" description="PXA" evidence="5">
    <location>
        <begin position="1"/>
        <end position="185"/>
    </location>
</feature>
<dbReference type="AlphaFoldDB" id="V5I2C3"/>
<dbReference type="PROSITE" id="PS50195">
    <property type="entry name" value="PX"/>
    <property type="match status" value="1"/>
</dbReference>
<dbReference type="Pfam" id="PF02194">
    <property type="entry name" value="PXA"/>
    <property type="match status" value="1"/>
</dbReference>
<evidence type="ECO:0000259" key="3">
    <source>
        <dbReference type="PROSITE" id="PS50132"/>
    </source>
</evidence>
<name>V5I2C3_IXORI</name>
<dbReference type="InterPro" id="IPR003114">
    <property type="entry name" value="Phox_assoc"/>
</dbReference>
<dbReference type="Pfam" id="PF00615">
    <property type="entry name" value="RGS"/>
    <property type="match status" value="1"/>
</dbReference>
<dbReference type="Gene3D" id="1.10.167.10">
    <property type="entry name" value="Regulator of G-protein Signalling 4, domain 2"/>
    <property type="match status" value="1"/>
</dbReference>
<dbReference type="CDD" id="cd06873">
    <property type="entry name" value="PX_SNX13"/>
    <property type="match status" value="1"/>
</dbReference>
<dbReference type="GO" id="GO:0035091">
    <property type="term" value="F:phosphatidylinositol binding"/>
    <property type="evidence" value="ECO:0007669"/>
    <property type="project" value="InterPro"/>
</dbReference>
<dbReference type="Gene3D" id="3.30.1520.10">
    <property type="entry name" value="Phox-like domain"/>
    <property type="match status" value="1"/>
</dbReference>
<dbReference type="SUPFAM" id="SSF64268">
    <property type="entry name" value="PX domain"/>
    <property type="match status" value="1"/>
</dbReference>
<dbReference type="InterPro" id="IPR037896">
    <property type="entry name" value="SNX13_RGS"/>
</dbReference>
<dbReference type="PROSITE" id="PS51207">
    <property type="entry name" value="PXA"/>
    <property type="match status" value="1"/>
</dbReference>
<sequence length="876" mass="100058">LSEVLNYVLRDYVYTWYLGLSTDEAFTDHIRDLVHQVIINFSSRANGVDWVQYLTIQLVDDFASHLRLFRQAQTKLKLKKNNAADGNAKAPDLLSLFFNLETTMEQKLLCRDLVCISKEREMEYLQHLGEVLLYLLLPPDDFHNKVMRVFLRELLVNTVLLPVINLVSDPDYINQTIVWMCRNSMPTSDDFLTVLRCTDNLNELEAVQEIVVQEIAVQRSRDSGGEDDTVIKKQLNSLLYLKKVVENRLQRLNDGSLDTDSTGLPSQFDLKKLSAPGVELFQLPFDVVLANNIALSYFIDFMTSIGAQKYISFYLHAEGYKVSAEQLLSEAHSTDDRTTNLESLREAAGNIYDMYISEKASSRINVDEAMAKKLLRKLRVETPDEFWFDDIQQQVAQIMQEKQHFPSFMKSPAYIKLLADLDLLKDFGSKSDEEDSFSGAKSAGSGDDCSSLYSLDQEEEPIEFLNKDLPTVPPEPTENVKASEAFLTANIYNTATVKEGGTSFALYAISVCRHEPLTPEERWCVFRRYSDFDDFHILILEKFPKLSKLPFPGKKTFNNLSRQFLEQRQCQLNEFLQRILHVDVLSANRGLREMMLHFLEPGLYEKEKKQFSRTVGSLVNPLKSSVRSMGNMVKNAPENLFDGLRDGIIKVLRSRPNASPVDAFLEGSGKVGAGIDIETQDNIPLRIMLLLMDEVFDLKSKNQWLRRRIVVILRQIIKATFGDTINRKIVDYVEWMASSEKIAEYIAALRDALWPNGCPAETQPERDLNTMMRTRVAAKTIMLCSLTDELKHIIGSDTTRRGMLCVFEMFQHEELNRRLTYVLLEGFLATLFPSNRFHELFRTMHAKSPTISTASASSNNSGKDPPSFSGRRPEVR</sequence>
<dbReference type="EMBL" id="GANP01000831">
    <property type="protein sequence ID" value="JAB83637.1"/>
    <property type="molecule type" value="mRNA"/>
</dbReference>
<evidence type="ECO:0000256" key="1">
    <source>
        <dbReference type="ARBA" id="ARBA00010883"/>
    </source>
</evidence>